<reference evidence="9" key="1">
    <citation type="submission" date="2025-08" db="UniProtKB">
        <authorList>
            <consortium name="Ensembl"/>
        </authorList>
    </citation>
    <scope>IDENTIFICATION</scope>
</reference>
<accession>A0A672NBY8</accession>
<dbReference type="Pfam" id="PF01529">
    <property type="entry name" value="DHHC"/>
    <property type="match status" value="1"/>
</dbReference>
<dbReference type="PROSITE" id="PS50216">
    <property type="entry name" value="DHHC"/>
    <property type="match status" value="1"/>
</dbReference>
<comment type="subcellular location">
    <subcellularLocation>
        <location evidence="1">Membrane</location>
        <topology evidence="1">Multi-pass membrane protein</topology>
    </subcellularLocation>
</comment>
<keyword evidence="4 7" id="KW-1133">Transmembrane helix</keyword>
<comment type="catalytic activity">
    <reaction evidence="7">
        <text>L-cysteinyl-[protein] + hexadecanoyl-CoA = S-hexadecanoyl-L-cysteinyl-[protein] + CoA</text>
        <dbReference type="Rhea" id="RHEA:36683"/>
        <dbReference type="Rhea" id="RHEA-COMP:10131"/>
        <dbReference type="Rhea" id="RHEA-COMP:11032"/>
        <dbReference type="ChEBI" id="CHEBI:29950"/>
        <dbReference type="ChEBI" id="CHEBI:57287"/>
        <dbReference type="ChEBI" id="CHEBI:57379"/>
        <dbReference type="ChEBI" id="CHEBI:74151"/>
        <dbReference type="EC" id="2.3.1.225"/>
    </reaction>
</comment>
<dbReference type="GO" id="GO:0006612">
    <property type="term" value="P:protein targeting to membrane"/>
    <property type="evidence" value="ECO:0007669"/>
    <property type="project" value="TreeGrafter"/>
</dbReference>
<keyword evidence="2 7" id="KW-0808">Transferase</keyword>
<evidence type="ECO:0000256" key="6">
    <source>
        <dbReference type="ARBA" id="ARBA00023315"/>
    </source>
</evidence>
<evidence type="ECO:0000313" key="9">
    <source>
        <dbReference type="Ensembl" id="ENSSGRP00000047597.1"/>
    </source>
</evidence>
<dbReference type="PANTHER" id="PTHR22883">
    <property type="entry name" value="ZINC FINGER DHHC DOMAIN CONTAINING PROTEIN"/>
    <property type="match status" value="1"/>
</dbReference>
<dbReference type="AlphaFoldDB" id="A0A672NBY8"/>
<dbReference type="PANTHER" id="PTHR22883:SF348">
    <property type="entry name" value="PALMITOYLTRANSFERASE ZDHHC18-B"/>
    <property type="match status" value="1"/>
</dbReference>
<organism evidence="9 10">
    <name type="scientific">Sinocyclocheilus grahami</name>
    <name type="common">Dianchi golden-line fish</name>
    <name type="synonym">Barbus grahami</name>
    <dbReference type="NCBI Taxonomy" id="75366"/>
    <lineage>
        <taxon>Eukaryota</taxon>
        <taxon>Metazoa</taxon>
        <taxon>Chordata</taxon>
        <taxon>Craniata</taxon>
        <taxon>Vertebrata</taxon>
        <taxon>Euteleostomi</taxon>
        <taxon>Actinopterygii</taxon>
        <taxon>Neopterygii</taxon>
        <taxon>Teleostei</taxon>
        <taxon>Ostariophysi</taxon>
        <taxon>Cypriniformes</taxon>
        <taxon>Cyprinidae</taxon>
        <taxon>Cyprininae</taxon>
        <taxon>Sinocyclocheilus</taxon>
    </lineage>
</organism>
<protein>
    <recommendedName>
        <fullName evidence="7">Palmitoyltransferase</fullName>
        <ecNumber evidence="7">2.3.1.225</ecNumber>
    </recommendedName>
</protein>
<name>A0A672NBY8_SINGR</name>
<keyword evidence="6 7" id="KW-0012">Acyltransferase</keyword>
<evidence type="ECO:0000313" key="10">
    <source>
        <dbReference type="Proteomes" id="UP000472262"/>
    </source>
</evidence>
<evidence type="ECO:0000256" key="2">
    <source>
        <dbReference type="ARBA" id="ARBA00022679"/>
    </source>
</evidence>
<dbReference type="EC" id="2.3.1.225" evidence="7"/>
<comment type="domain">
    <text evidence="7">The DHHC domain is required for palmitoyltransferase activity.</text>
</comment>
<dbReference type="GO" id="GO:0005783">
    <property type="term" value="C:endoplasmic reticulum"/>
    <property type="evidence" value="ECO:0007669"/>
    <property type="project" value="TreeGrafter"/>
</dbReference>
<comment type="similarity">
    <text evidence="7">Belongs to the DHHC palmitoyltransferase family.</text>
</comment>
<evidence type="ECO:0000256" key="4">
    <source>
        <dbReference type="ARBA" id="ARBA00022989"/>
    </source>
</evidence>
<feature type="transmembrane region" description="Helical" evidence="7">
    <location>
        <begin position="172"/>
        <end position="197"/>
    </location>
</feature>
<proteinExistence type="inferred from homology"/>
<sequence length="264" mass="29448">IITHPRRRWEVFPGKNRFCCDGRVMVARPPCSTINVFLIEALCGSSCPFLVKHLTSCIPAIGGVLFVFVIISLLQTSFTDPGILPRATPEEAADIEKQIDNPTGSSSSYRPPPRTKEVVINQQVVKLKYCFTCKIFRPPRTSHCSLCDNCVERFDHHCPWVGNCVGKRNYRFFYTFIISLSFLTAFIFGCVTTHLTLSTCRFILSVSVSSNKRIEHTPGAVGSHLCCGARGAVGGSVPCSRAPQSWYLRWRERCTFTPPTSNSC</sequence>
<keyword evidence="10" id="KW-1185">Reference proteome</keyword>
<reference evidence="9" key="2">
    <citation type="submission" date="2025-09" db="UniProtKB">
        <authorList>
            <consortium name="Ensembl"/>
        </authorList>
    </citation>
    <scope>IDENTIFICATION</scope>
</reference>
<evidence type="ECO:0000259" key="8">
    <source>
        <dbReference type="Pfam" id="PF01529"/>
    </source>
</evidence>
<evidence type="ECO:0000256" key="7">
    <source>
        <dbReference type="RuleBase" id="RU079119"/>
    </source>
</evidence>
<gene>
    <name evidence="9" type="primary">LOC107567582</name>
</gene>
<dbReference type="GO" id="GO:0016020">
    <property type="term" value="C:membrane"/>
    <property type="evidence" value="ECO:0007669"/>
    <property type="project" value="UniProtKB-SubCell"/>
</dbReference>
<dbReference type="GO" id="GO:0005794">
    <property type="term" value="C:Golgi apparatus"/>
    <property type="evidence" value="ECO:0007669"/>
    <property type="project" value="TreeGrafter"/>
</dbReference>
<dbReference type="Proteomes" id="UP000472262">
    <property type="component" value="Unassembled WGS sequence"/>
</dbReference>
<evidence type="ECO:0000256" key="5">
    <source>
        <dbReference type="ARBA" id="ARBA00023136"/>
    </source>
</evidence>
<keyword evidence="5 7" id="KW-0472">Membrane</keyword>
<evidence type="ECO:0000256" key="1">
    <source>
        <dbReference type="ARBA" id="ARBA00004141"/>
    </source>
</evidence>
<evidence type="ECO:0000256" key="3">
    <source>
        <dbReference type="ARBA" id="ARBA00022692"/>
    </source>
</evidence>
<dbReference type="Ensembl" id="ENSSGRT00000050901.1">
    <property type="protein sequence ID" value="ENSSGRP00000047597.1"/>
    <property type="gene ID" value="ENSSGRG00000025410.1"/>
</dbReference>
<dbReference type="InterPro" id="IPR039859">
    <property type="entry name" value="PFA4/ZDH16/20/ERF2-like"/>
</dbReference>
<feature type="transmembrane region" description="Helical" evidence="7">
    <location>
        <begin position="58"/>
        <end position="78"/>
    </location>
</feature>
<feature type="domain" description="Palmitoyltransferase DHHC" evidence="8">
    <location>
        <begin position="126"/>
        <end position="194"/>
    </location>
</feature>
<keyword evidence="3 7" id="KW-0812">Transmembrane</keyword>
<dbReference type="GO" id="GO:0019706">
    <property type="term" value="F:protein-cysteine S-palmitoyltransferase activity"/>
    <property type="evidence" value="ECO:0007669"/>
    <property type="project" value="UniProtKB-EC"/>
</dbReference>
<dbReference type="InterPro" id="IPR001594">
    <property type="entry name" value="Palmitoyltrfase_DHHC"/>
</dbReference>